<evidence type="ECO:0000313" key="2">
    <source>
        <dbReference type="Proteomes" id="UP001497644"/>
    </source>
</evidence>
<dbReference type="Proteomes" id="UP001497644">
    <property type="component" value="Chromosome 3"/>
</dbReference>
<reference evidence="1" key="1">
    <citation type="submission" date="2024-04" db="EMBL/GenBank/DDBJ databases">
        <authorList>
            <consortium name="Molecular Ecology Group"/>
        </authorList>
    </citation>
    <scope>NUCLEOTIDE SEQUENCE</scope>
</reference>
<sequence length="89" mass="9710">MGVTDAETVGLECTGVMDTVRVKSKRLQGPLNGAMKNKIRKVNEVIKVLIEKGEASGDPMLWETKAKKLADKLAVATKELDSNKRENIA</sequence>
<proteinExistence type="predicted"/>
<organism evidence="1 2">
    <name type="scientific">Lasius platythorax</name>
    <dbReference type="NCBI Taxonomy" id="488582"/>
    <lineage>
        <taxon>Eukaryota</taxon>
        <taxon>Metazoa</taxon>
        <taxon>Ecdysozoa</taxon>
        <taxon>Arthropoda</taxon>
        <taxon>Hexapoda</taxon>
        <taxon>Insecta</taxon>
        <taxon>Pterygota</taxon>
        <taxon>Neoptera</taxon>
        <taxon>Endopterygota</taxon>
        <taxon>Hymenoptera</taxon>
        <taxon>Apocrita</taxon>
        <taxon>Aculeata</taxon>
        <taxon>Formicoidea</taxon>
        <taxon>Formicidae</taxon>
        <taxon>Formicinae</taxon>
        <taxon>Lasius</taxon>
        <taxon>Lasius</taxon>
    </lineage>
</organism>
<dbReference type="AlphaFoldDB" id="A0AAV2NMI4"/>
<protein>
    <submittedName>
        <fullName evidence="1">Uncharacterized protein</fullName>
    </submittedName>
</protein>
<name>A0AAV2NMI4_9HYME</name>
<dbReference type="EMBL" id="OZ034826">
    <property type="protein sequence ID" value="CAL1680955.1"/>
    <property type="molecule type" value="Genomic_DNA"/>
</dbReference>
<evidence type="ECO:0000313" key="1">
    <source>
        <dbReference type="EMBL" id="CAL1680955.1"/>
    </source>
</evidence>
<keyword evidence="2" id="KW-1185">Reference proteome</keyword>
<accession>A0AAV2NMI4</accession>
<gene>
    <name evidence="1" type="ORF">LPLAT_LOCUS7123</name>
</gene>